<dbReference type="PANTHER" id="PTHR42659:SF9">
    <property type="entry name" value="XANTHINE DEHYDROGENASE FAD-BINDING SUBUNIT XDHB-RELATED"/>
    <property type="match status" value="1"/>
</dbReference>
<dbReference type="GeneID" id="90982825"/>
<evidence type="ECO:0000259" key="1">
    <source>
        <dbReference type="PROSITE" id="PS51387"/>
    </source>
</evidence>
<dbReference type="InterPro" id="IPR002346">
    <property type="entry name" value="Mopterin_DH_FAD-bd"/>
</dbReference>
<dbReference type="InterPro" id="IPR016167">
    <property type="entry name" value="FAD-bd_PCMH_sub1"/>
</dbReference>
<dbReference type="PROSITE" id="PS51387">
    <property type="entry name" value="FAD_PCMH"/>
    <property type="match status" value="1"/>
</dbReference>
<evidence type="ECO:0000313" key="2">
    <source>
        <dbReference type="EMBL" id="KEJ93162.1"/>
    </source>
</evidence>
<sequence>MKKVEKHLFPKNIKEALEFLTEYKGEARLVSGATDLMLWIREEKVSPSVLVDVSELSEMRFVSTADDKMTIGSAMTHAEIAAHPDVKRIFPALSDGCRSVGSPQIRNIATLAGNIVSAQPAADSVVPMTALGAQCELVGPEGARMRPLCELSKRVGESYVDPTKEILTRIEIRIPSGKYGTAFKRIAPREAMALPVVNAAVMLEAEDDGTIKAARVVASPVAVVPFRARNAEEYLIGKKASPELFAEAAEAAGAEASPRDSLVRGSGTYRKVLVKDLVEQALIQAASLFA</sequence>
<comment type="caution">
    <text evidence="2">The sequence shown here is derived from an EMBL/GenBank/DDBJ whole genome shotgun (WGS) entry which is preliminary data.</text>
</comment>
<name>A0A073J614_9BACT</name>
<dbReference type="Gene3D" id="3.30.43.10">
    <property type="entry name" value="Uridine Diphospho-n-acetylenolpyruvylglucosamine Reductase, domain 2"/>
    <property type="match status" value="1"/>
</dbReference>
<dbReference type="InterPro" id="IPR016169">
    <property type="entry name" value="FAD-bd_PCMH_sub2"/>
</dbReference>
<dbReference type="SMART" id="SM01092">
    <property type="entry name" value="CO_deh_flav_C"/>
    <property type="match status" value="1"/>
</dbReference>
<dbReference type="Gene3D" id="3.30.465.10">
    <property type="match status" value="1"/>
</dbReference>
<dbReference type="AlphaFoldDB" id="A0A073J614"/>
<feature type="domain" description="FAD-binding PCMH-type" evidence="1">
    <location>
        <begin position="1"/>
        <end position="177"/>
    </location>
</feature>
<dbReference type="RefSeq" id="WP_037974502.1">
    <property type="nucleotide sequence ID" value="NZ_JMKI01000006.1"/>
</dbReference>
<dbReference type="GO" id="GO:0016491">
    <property type="term" value="F:oxidoreductase activity"/>
    <property type="evidence" value="ECO:0007669"/>
    <property type="project" value="InterPro"/>
</dbReference>
<proteinExistence type="predicted"/>
<dbReference type="GO" id="GO:0071949">
    <property type="term" value="F:FAD binding"/>
    <property type="evidence" value="ECO:0007669"/>
    <property type="project" value="InterPro"/>
</dbReference>
<dbReference type="InterPro" id="IPR051312">
    <property type="entry name" value="Diverse_Substr_Oxidored"/>
</dbReference>
<keyword evidence="3" id="KW-1185">Reference proteome</keyword>
<protein>
    <recommendedName>
        <fullName evidence="1">FAD-binding PCMH-type domain-containing protein</fullName>
    </recommendedName>
</protein>
<dbReference type="STRING" id="2754.EH55_12715"/>
<dbReference type="InterPro" id="IPR016166">
    <property type="entry name" value="FAD-bd_PCMH"/>
</dbReference>
<gene>
    <name evidence="2" type="ORF">EH55_12715</name>
</gene>
<dbReference type="InterPro" id="IPR005107">
    <property type="entry name" value="CO_DH_flav_C"/>
</dbReference>
<dbReference type="eggNOG" id="COG1319">
    <property type="taxonomic scope" value="Bacteria"/>
</dbReference>
<evidence type="ECO:0000313" key="3">
    <source>
        <dbReference type="Proteomes" id="UP000027665"/>
    </source>
</evidence>
<dbReference type="InterPro" id="IPR036683">
    <property type="entry name" value="CO_DH_flav_C_dom_sf"/>
</dbReference>
<dbReference type="Pfam" id="PF00941">
    <property type="entry name" value="FAD_binding_5"/>
    <property type="match status" value="1"/>
</dbReference>
<dbReference type="InterPro" id="IPR036318">
    <property type="entry name" value="FAD-bd_PCMH-like_sf"/>
</dbReference>
<reference evidence="2 3" key="1">
    <citation type="submission" date="2014-04" db="EMBL/GenBank/DDBJ databases">
        <title>Draft Genome Sequence of Synergistes jonesii.</title>
        <authorList>
            <person name="Coil D.A."/>
            <person name="Eisen J.A."/>
            <person name="Holland-Moritz H.E."/>
        </authorList>
    </citation>
    <scope>NUCLEOTIDE SEQUENCE [LARGE SCALE GENOMIC DNA]</scope>
    <source>
        <strain evidence="2 3">78-1</strain>
    </source>
</reference>
<dbReference type="PANTHER" id="PTHR42659">
    <property type="entry name" value="XANTHINE DEHYDROGENASE SUBUNIT C-RELATED"/>
    <property type="match status" value="1"/>
</dbReference>
<dbReference type="Proteomes" id="UP000027665">
    <property type="component" value="Unassembled WGS sequence"/>
</dbReference>
<accession>A0A073J614</accession>
<organism evidence="2 3">
    <name type="scientific">Synergistes jonesii</name>
    <dbReference type="NCBI Taxonomy" id="2754"/>
    <lineage>
        <taxon>Bacteria</taxon>
        <taxon>Thermotogati</taxon>
        <taxon>Synergistota</taxon>
        <taxon>Synergistia</taxon>
        <taxon>Synergistales</taxon>
        <taxon>Synergistaceae</taxon>
        <taxon>Synergistes</taxon>
    </lineage>
</organism>
<dbReference type="SUPFAM" id="SSF55447">
    <property type="entry name" value="CO dehydrogenase flavoprotein C-terminal domain-like"/>
    <property type="match status" value="1"/>
</dbReference>
<dbReference type="SUPFAM" id="SSF56176">
    <property type="entry name" value="FAD-binding/transporter-associated domain-like"/>
    <property type="match status" value="1"/>
</dbReference>
<dbReference type="Gene3D" id="3.30.390.50">
    <property type="entry name" value="CO dehydrogenase flavoprotein, C-terminal domain"/>
    <property type="match status" value="1"/>
</dbReference>
<dbReference type="Pfam" id="PF03450">
    <property type="entry name" value="CO_deh_flav_C"/>
    <property type="match status" value="1"/>
</dbReference>
<dbReference type="EMBL" id="JMKI01000006">
    <property type="protein sequence ID" value="KEJ93162.1"/>
    <property type="molecule type" value="Genomic_DNA"/>
</dbReference>
<dbReference type="OrthoDB" id="9789842at2"/>